<proteinExistence type="predicted"/>
<dbReference type="VEuPathDB" id="FungiDB:RhiirA1_473166"/>
<accession>A0A2I1FAQ4</accession>
<comment type="caution">
    <text evidence="1">The sequence shown here is derived from an EMBL/GenBank/DDBJ whole genome shotgun (WGS) entry which is preliminary data.</text>
</comment>
<organism evidence="1 2">
    <name type="scientific">Rhizophagus irregularis</name>
    <dbReference type="NCBI Taxonomy" id="588596"/>
    <lineage>
        <taxon>Eukaryota</taxon>
        <taxon>Fungi</taxon>
        <taxon>Fungi incertae sedis</taxon>
        <taxon>Mucoromycota</taxon>
        <taxon>Glomeromycotina</taxon>
        <taxon>Glomeromycetes</taxon>
        <taxon>Glomerales</taxon>
        <taxon>Glomeraceae</taxon>
        <taxon>Rhizophagus</taxon>
    </lineage>
</organism>
<reference evidence="1 2" key="1">
    <citation type="submission" date="2017-10" db="EMBL/GenBank/DDBJ databases">
        <title>Extensive intraspecific genome diversity in a model arbuscular mycorrhizal fungus.</title>
        <authorList>
            <person name="Chen E.C.H."/>
            <person name="Morin E."/>
            <person name="Baudet D."/>
            <person name="Noel J."/>
            <person name="Ndikumana S."/>
            <person name="Charron P."/>
            <person name="St-Onge C."/>
            <person name="Giorgi J."/>
            <person name="Grigoriev I.V."/>
            <person name="Roux C."/>
            <person name="Martin F.M."/>
            <person name="Corradi N."/>
        </authorList>
    </citation>
    <scope>NUCLEOTIDE SEQUENCE [LARGE SCALE GENOMIC DNA]</scope>
    <source>
        <strain evidence="1 2">A1</strain>
    </source>
</reference>
<evidence type="ECO:0000313" key="2">
    <source>
        <dbReference type="Proteomes" id="UP000232688"/>
    </source>
</evidence>
<dbReference type="EMBL" id="LLXH01001956">
    <property type="protein sequence ID" value="PKC57011.1"/>
    <property type="molecule type" value="Genomic_DNA"/>
</dbReference>
<evidence type="ECO:0000313" key="1">
    <source>
        <dbReference type="EMBL" id="PKC57011.1"/>
    </source>
</evidence>
<gene>
    <name evidence="1" type="ORF">RhiirA1_473166</name>
</gene>
<sequence length="142" mass="16742">MSEFFGIHAKLYHYVLENGSVGSRHKGISKMRMENTARNNMSITTIGEQYDPLTLLYRECLFDEKQIYAKNVRFRTKDHIISLVEVEKQAASPFDDKRWILSDGKQTLPYEYWRIGAFYYYLNSGMIQENAEQQAMIVKLRI</sequence>
<dbReference type="AlphaFoldDB" id="A0A2I1FAQ4"/>
<name>A0A2I1FAQ4_9GLOM</name>
<reference evidence="1 2" key="2">
    <citation type="submission" date="2017-10" db="EMBL/GenBank/DDBJ databases">
        <title>Genome analyses suggest a sexual origin of heterokaryosis in a supposedly ancient asexual fungus.</title>
        <authorList>
            <person name="Corradi N."/>
            <person name="Sedzielewska K."/>
            <person name="Noel J."/>
            <person name="Charron P."/>
            <person name="Farinelli L."/>
            <person name="Marton T."/>
            <person name="Kruger M."/>
            <person name="Pelin A."/>
            <person name="Brachmann A."/>
            <person name="Corradi N."/>
        </authorList>
    </citation>
    <scope>NUCLEOTIDE SEQUENCE [LARGE SCALE GENOMIC DNA]</scope>
    <source>
        <strain evidence="1 2">A1</strain>
    </source>
</reference>
<dbReference type="OrthoDB" id="2373501at2759"/>
<protein>
    <submittedName>
        <fullName evidence="1">Uncharacterized protein</fullName>
    </submittedName>
</protein>
<dbReference type="Proteomes" id="UP000232688">
    <property type="component" value="Unassembled WGS sequence"/>
</dbReference>